<dbReference type="Proteomes" id="UP000030901">
    <property type="component" value="Chromosome"/>
</dbReference>
<dbReference type="InterPro" id="IPR021139">
    <property type="entry name" value="NYN"/>
</dbReference>
<dbReference type="CDD" id="cd11297">
    <property type="entry name" value="PIN_LabA-like_N_1"/>
    <property type="match status" value="1"/>
</dbReference>
<protein>
    <recommendedName>
        <fullName evidence="1">HTH OST-type domain-containing protein</fullName>
    </recommendedName>
</protein>
<keyword evidence="3" id="KW-1185">Reference proteome</keyword>
<dbReference type="Pfam" id="PF01936">
    <property type="entry name" value="NYN"/>
    <property type="match status" value="1"/>
</dbReference>
<name>A0A0A7S3H3_FRIPE</name>
<evidence type="ECO:0000313" key="2">
    <source>
        <dbReference type="EMBL" id="AJA45958.1"/>
    </source>
</evidence>
<gene>
    <name evidence="2" type="ORF">FPB0191_02152</name>
</gene>
<proteinExistence type="predicted"/>
<evidence type="ECO:0000259" key="1">
    <source>
        <dbReference type="PROSITE" id="PS51644"/>
    </source>
</evidence>
<dbReference type="Pfam" id="PF12872">
    <property type="entry name" value="OST-HTH"/>
    <property type="match status" value="1"/>
</dbReference>
<reference evidence="2 3" key="1">
    <citation type="journal article" date="2014" name="Appl. Environ. Microbiol.">
        <title>Gut symbionts from distinct hosts exhibit genotoxic activity via divergent colibactin biosynthetic pathways.</title>
        <authorList>
            <person name="Engel P."/>
            <person name="Vizcaino M.I."/>
            <person name="Crawford J.M."/>
        </authorList>
    </citation>
    <scope>NUCLEOTIDE SEQUENCE [LARGE SCALE GENOMIC DNA]</scope>
    <source>
        <strain evidence="2 3">PEB0191</strain>
    </source>
</reference>
<dbReference type="PANTHER" id="PTHR35811:SF1">
    <property type="entry name" value="HTH OST-TYPE DOMAIN-CONTAINING PROTEIN"/>
    <property type="match status" value="1"/>
</dbReference>
<evidence type="ECO:0000313" key="3">
    <source>
        <dbReference type="Proteomes" id="UP000030901"/>
    </source>
</evidence>
<sequence>MIRMNNVKNIAVLIDADNTSPEIIDPLLAEISKYGLICTKKIYGNWASPRLSKWKEKIMLNALIPIQQFASTKSKNSTDIALVIDSMDLFYTEKFDIFCIVSSDSDFAPLATRIRQNGTQVYGFGKRSTPNTFQRSCNQFNYIEKMMLPKLISKANREDINEILLEATNATKDLTGWVNLTKMGEYLKKNKSDFSIQQYGYKKLSLLIKDTNLFEMKKENSTIFIRAI</sequence>
<dbReference type="KEGG" id="fpp:FPB0191_02152"/>
<dbReference type="CDD" id="cd10146">
    <property type="entry name" value="LabA_like_C"/>
    <property type="match status" value="1"/>
</dbReference>
<dbReference type="InterPro" id="IPR025605">
    <property type="entry name" value="OST-HTH/LOTUS_dom"/>
</dbReference>
<dbReference type="HOGENOM" id="CLU_034061_0_0_6"/>
<dbReference type="GO" id="GO:0004540">
    <property type="term" value="F:RNA nuclease activity"/>
    <property type="evidence" value="ECO:0007669"/>
    <property type="project" value="InterPro"/>
</dbReference>
<dbReference type="InterPro" id="IPR041966">
    <property type="entry name" value="LOTUS-like"/>
</dbReference>
<dbReference type="EMBL" id="CP009056">
    <property type="protein sequence ID" value="AJA45958.1"/>
    <property type="molecule type" value="Genomic_DNA"/>
</dbReference>
<dbReference type="STRING" id="1267021.FPB0191_02152"/>
<feature type="domain" description="HTH OST-type" evidence="1">
    <location>
        <begin position="156"/>
        <end position="228"/>
    </location>
</feature>
<dbReference type="AlphaFoldDB" id="A0A0A7S3H3"/>
<organism evidence="2 3">
    <name type="scientific">Frischella perrara</name>
    <dbReference type="NCBI Taxonomy" id="1267021"/>
    <lineage>
        <taxon>Bacteria</taxon>
        <taxon>Pseudomonadati</taxon>
        <taxon>Pseudomonadota</taxon>
        <taxon>Gammaproteobacteria</taxon>
        <taxon>Orbales</taxon>
        <taxon>Orbaceae</taxon>
        <taxon>Frischella</taxon>
    </lineage>
</organism>
<dbReference type="Gene3D" id="3.30.420.610">
    <property type="entry name" value="LOTUS domain-like"/>
    <property type="match status" value="1"/>
</dbReference>
<dbReference type="Gene3D" id="3.40.50.1010">
    <property type="entry name" value="5'-nuclease"/>
    <property type="match status" value="1"/>
</dbReference>
<dbReference type="PROSITE" id="PS51644">
    <property type="entry name" value="HTH_OST"/>
    <property type="match status" value="1"/>
</dbReference>
<dbReference type="PANTHER" id="PTHR35811">
    <property type="entry name" value="SLR1870 PROTEIN"/>
    <property type="match status" value="1"/>
</dbReference>
<dbReference type="RefSeq" id="WP_052236950.1">
    <property type="nucleotide sequence ID" value="NZ_CP009056.1"/>
</dbReference>
<accession>A0A0A7S3H3</accession>
<dbReference type="OrthoDB" id="9783963at2"/>